<gene>
    <name evidence="1" type="ORF">PoMZ_06088</name>
</gene>
<dbReference type="EMBL" id="CP034209">
    <property type="protein sequence ID" value="QBZ64391.1"/>
    <property type="molecule type" value="Genomic_DNA"/>
</dbReference>
<reference evidence="1 2" key="1">
    <citation type="journal article" date="2019" name="Mol. Biol. Evol.">
        <title>Blast fungal genomes show frequent chromosomal changes, gene gains and losses, and effector gene turnover.</title>
        <authorList>
            <person name="Gomez Luciano L.B."/>
            <person name="Jason Tsai I."/>
            <person name="Chuma I."/>
            <person name="Tosa Y."/>
            <person name="Chen Y.H."/>
            <person name="Li J.Y."/>
            <person name="Li M.Y."/>
            <person name="Jade Lu M.Y."/>
            <person name="Nakayashiki H."/>
            <person name="Li W.H."/>
        </authorList>
    </citation>
    <scope>NUCLEOTIDE SEQUENCE [LARGE SCALE GENOMIC DNA]</scope>
    <source>
        <strain evidence="1">MZ5-1-6</strain>
    </source>
</reference>
<proteinExistence type="predicted"/>
<organism evidence="1 2">
    <name type="scientific">Pyricularia oryzae</name>
    <name type="common">Rice blast fungus</name>
    <name type="synonym">Magnaporthe oryzae</name>
    <dbReference type="NCBI Taxonomy" id="318829"/>
    <lineage>
        <taxon>Eukaryota</taxon>
        <taxon>Fungi</taxon>
        <taxon>Dikarya</taxon>
        <taxon>Ascomycota</taxon>
        <taxon>Pezizomycotina</taxon>
        <taxon>Sordariomycetes</taxon>
        <taxon>Sordariomycetidae</taxon>
        <taxon>Magnaporthales</taxon>
        <taxon>Pyriculariaceae</taxon>
        <taxon>Pyricularia</taxon>
    </lineage>
</organism>
<evidence type="ECO:0000313" key="2">
    <source>
        <dbReference type="Proteomes" id="UP000294847"/>
    </source>
</evidence>
<sequence length="78" mass="8648">MNPEASDPRASLDRQIGKYYICRICVLHNKKCRVYTSPSCSCLGEVYEDGLELSTMVQRQDCKVECSVGLATRGVNGT</sequence>
<dbReference type="AlphaFoldDB" id="A0A4P7NPV5"/>
<protein>
    <submittedName>
        <fullName evidence="1">Uncharacterized protein</fullName>
    </submittedName>
</protein>
<accession>A0A4P7NPV5</accession>
<name>A0A4P7NPV5_PYROR</name>
<evidence type="ECO:0000313" key="1">
    <source>
        <dbReference type="EMBL" id="QBZ64391.1"/>
    </source>
</evidence>
<dbReference type="Proteomes" id="UP000294847">
    <property type="component" value="Chromosome 6"/>
</dbReference>